<evidence type="ECO:0000313" key="2">
    <source>
        <dbReference type="Proteomes" id="UP000060487"/>
    </source>
</evidence>
<accession>A0ABR5SD81</accession>
<name>A0ABR5SD81_9BACT</name>
<organism evidence="1 2">
    <name type="scientific">Candidatus Magnetominusculus xianensis</name>
    <dbReference type="NCBI Taxonomy" id="1748249"/>
    <lineage>
        <taxon>Bacteria</taxon>
        <taxon>Pseudomonadati</taxon>
        <taxon>Nitrospirota</taxon>
        <taxon>Nitrospiria</taxon>
        <taxon>Nitrospirales</taxon>
        <taxon>Nitrospiraceae</taxon>
        <taxon>Candidatus Magnetominusculus</taxon>
    </lineage>
</organism>
<dbReference type="EMBL" id="LNQR01000084">
    <property type="protein sequence ID" value="KWT82661.1"/>
    <property type="molecule type" value="Genomic_DNA"/>
</dbReference>
<comment type="caution">
    <text evidence="1">The sequence shown here is derived from an EMBL/GenBank/DDBJ whole genome shotgun (WGS) entry which is preliminary data.</text>
</comment>
<gene>
    <name evidence="1" type="ORF">ASN18_2417</name>
</gene>
<evidence type="ECO:0000313" key="1">
    <source>
        <dbReference type="EMBL" id="KWT82661.1"/>
    </source>
</evidence>
<dbReference type="Proteomes" id="UP000060487">
    <property type="component" value="Unassembled WGS sequence"/>
</dbReference>
<proteinExistence type="predicted"/>
<sequence length="85" mass="9885">MSETITDTVIESAVKNPDIAHIIEILPVLSPERIKEAASFIDYLADRERRHTIFVEETLAAEQRGEYYEFDTIEDAMEAIRNWKE</sequence>
<keyword evidence="2" id="KW-1185">Reference proteome</keyword>
<protein>
    <recommendedName>
        <fullName evidence="3">DUF2281 domain-containing protein</fullName>
    </recommendedName>
</protein>
<evidence type="ECO:0008006" key="3">
    <source>
        <dbReference type="Google" id="ProtNLM"/>
    </source>
</evidence>
<reference evidence="1 2" key="1">
    <citation type="submission" date="2015-11" db="EMBL/GenBank/DDBJ databases">
        <authorList>
            <person name="Lin W."/>
        </authorList>
    </citation>
    <scope>NUCLEOTIDE SEQUENCE [LARGE SCALE GENOMIC DNA]</scope>
    <source>
        <strain evidence="1 2">HCH-1</strain>
    </source>
</reference>
<dbReference type="RefSeq" id="WP_085053018.1">
    <property type="nucleotide sequence ID" value="NZ_LNQR01000084.1"/>
</dbReference>